<reference evidence="2" key="1">
    <citation type="journal article" date="2022" name="Mol. Ecol. Resour.">
        <title>The genomes of chicory, endive, great burdock and yacon provide insights into Asteraceae palaeo-polyploidization history and plant inulin production.</title>
        <authorList>
            <person name="Fan W."/>
            <person name="Wang S."/>
            <person name="Wang H."/>
            <person name="Wang A."/>
            <person name="Jiang F."/>
            <person name="Liu H."/>
            <person name="Zhao H."/>
            <person name="Xu D."/>
            <person name="Zhang Y."/>
        </authorList>
    </citation>
    <scope>NUCLEOTIDE SEQUENCE [LARGE SCALE GENOMIC DNA]</scope>
    <source>
        <strain evidence="2">cv. Yunnan</strain>
    </source>
</reference>
<evidence type="ECO:0000313" key="2">
    <source>
        <dbReference type="Proteomes" id="UP001056120"/>
    </source>
</evidence>
<reference evidence="1 2" key="2">
    <citation type="journal article" date="2022" name="Mol. Ecol. Resour.">
        <title>The genomes of chicory, endive, great burdock and yacon provide insights into Asteraceae paleo-polyploidization history and plant inulin production.</title>
        <authorList>
            <person name="Fan W."/>
            <person name="Wang S."/>
            <person name="Wang H."/>
            <person name="Wang A."/>
            <person name="Jiang F."/>
            <person name="Liu H."/>
            <person name="Zhao H."/>
            <person name="Xu D."/>
            <person name="Zhang Y."/>
        </authorList>
    </citation>
    <scope>NUCLEOTIDE SEQUENCE [LARGE SCALE GENOMIC DNA]</scope>
    <source>
        <strain evidence="2">cv. Yunnan</strain>
        <tissue evidence="1">Leaves</tissue>
    </source>
</reference>
<sequence>MAEKGADLPDEQRCKRNDGRQWRCRRPVVEGRTMCEAHFLQGRLRQNKEPVPENLKLDRQKTRNPSEIRANENTGSSNRKRGKTLSENSSRKRRKRNQKKAKPKSPVDISEDLDDALKKMNLKKGDLQLDLIRGCLNRQIEKKKGKQPQKEDIVKELKYGRLEISQSSPSTTPVTVNKVKIGVPDSGSVPTRFFRSKNIDRAPIATVQVLPNIKANVKASTKKCHWCRMCSYRVLIKCLTCKKHFFCEDCIRERSHDKAEVKKQCPICSGTCSCKACLRGKSKEGKTKDLVVYSGEEKFDKSQQLIYMIYLLLPLLEQINQEKDIEMDIEAKIKGKDHSELQIQEAIGSPKQQCCGFCKACIVDVHRSCGNCSYNLCLPCCREFREGHLHGGLRDLKDKTTNRHKNLCTIIWNWKTNEDGSIECPPKNLGGCGDGILGLFCHPPVNWTKDLEKHAKEIVCNPKFTNLFDFDSSHCTLCDENDKNEVENEINNGLYFSIKEDLGDKNLEHFTKHWVKGQPLIIRDVIKSDIELSWDPLFMFFMYLDRSVKSRNKEVKLKKCSDWCEVETGRQQVFMGGKTHANVWNEKLKFKVWLSSGIFQEHFPSHYAAVMNALPLQQYANPLTGALNLAANMPLESQNVDLGPFVYISYGRPEDLIGGDFLTKLCYHAYDTVNILLHATELPISEKRLNKVKILLNKYSSQDHNESLKKNKNKNKIVVACGKSSFSSEVTQQSELADINTNGELTQTPNDGEPCVFSDDSSNCDSDDEDLCHDEYGSSSGSEGKVVDTHGAQWDVFRREDVEKLVEFLRKYSSELNSSYCSPKKVVHPILDEIFYLDAFHKKYLKEEFDVEPWTFEQRIGEAVIIPAGCPYQVKKIKSCVNVVLESVSPESASMGIKLSDEIRQLPVNHKAKGKMLDVKKMTIHSVNAAVEEFNKVPQGVEEIDKVPQGVEEIDKVPQTEISDKGGE</sequence>
<evidence type="ECO:0000313" key="1">
    <source>
        <dbReference type="EMBL" id="KAI3741095.1"/>
    </source>
</evidence>
<proteinExistence type="predicted"/>
<protein>
    <submittedName>
        <fullName evidence="1">Uncharacterized protein</fullName>
    </submittedName>
</protein>
<dbReference type="EMBL" id="CM042037">
    <property type="protein sequence ID" value="KAI3741095.1"/>
    <property type="molecule type" value="Genomic_DNA"/>
</dbReference>
<accession>A0ACB9D3S9</accession>
<organism evidence="1 2">
    <name type="scientific">Smallanthus sonchifolius</name>
    <dbReference type="NCBI Taxonomy" id="185202"/>
    <lineage>
        <taxon>Eukaryota</taxon>
        <taxon>Viridiplantae</taxon>
        <taxon>Streptophyta</taxon>
        <taxon>Embryophyta</taxon>
        <taxon>Tracheophyta</taxon>
        <taxon>Spermatophyta</taxon>
        <taxon>Magnoliopsida</taxon>
        <taxon>eudicotyledons</taxon>
        <taxon>Gunneridae</taxon>
        <taxon>Pentapetalae</taxon>
        <taxon>asterids</taxon>
        <taxon>campanulids</taxon>
        <taxon>Asterales</taxon>
        <taxon>Asteraceae</taxon>
        <taxon>Asteroideae</taxon>
        <taxon>Heliantheae alliance</taxon>
        <taxon>Millerieae</taxon>
        <taxon>Smallanthus</taxon>
    </lineage>
</organism>
<comment type="caution">
    <text evidence="1">The sequence shown here is derived from an EMBL/GenBank/DDBJ whole genome shotgun (WGS) entry which is preliminary data.</text>
</comment>
<keyword evidence="2" id="KW-1185">Reference proteome</keyword>
<gene>
    <name evidence="1" type="ORF">L1987_58762</name>
</gene>
<dbReference type="Proteomes" id="UP001056120">
    <property type="component" value="Linkage Group LG20"/>
</dbReference>
<name>A0ACB9D3S9_9ASTR</name>